<dbReference type="PANTHER" id="PTHR10655">
    <property type="entry name" value="LYSOPHOSPHOLIPASE-RELATED"/>
    <property type="match status" value="1"/>
</dbReference>
<evidence type="ECO:0000256" key="9">
    <source>
        <dbReference type="ARBA" id="ARBA00047337"/>
    </source>
</evidence>
<keyword evidence="4" id="KW-0719">Serine esterase</keyword>
<dbReference type="GO" id="GO:0006631">
    <property type="term" value="P:fatty acid metabolic process"/>
    <property type="evidence" value="ECO:0007669"/>
    <property type="project" value="UniProtKB-KW"/>
</dbReference>
<dbReference type="Proteomes" id="UP000054144">
    <property type="component" value="Unassembled WGS sequence"/>
</dbReference>
<evidence type="ECO:0000256" key="1">
    <source>
        <dbReference type="ARBA" id="ARBA00006499"/>
    </source>
</evidence>
<dbReference type="GO" id="GO:0008474">
    <property type="term" value="F:palmitoyl-(protein) hydrolase activity"/>
    <property type="evidence" value="ECO:0007669"/>
    <property type="project" value="UniProtKB-EC"/>
</dbReference>
<dbReference type="Pfam" id="PF02230">
    <property type="entry name" value="Abhydrolase_2"/>
    <property type="match status" value="1"/>
</dbReference>
<evidence type="ECO:0000259" key="10">
    <source>
        <dbReference type="Pfam" id="PF02230"/>
    </source>
</evidence>
<dbReference type="AlphaFoldDB" id="A0A0D7AK99"/>
<evidence type="ECO:0000313" key="11">
    <source>
        <dbReference type="EMBL" id="KIY52280.1"/>
    </source>
</evidence>
<evidence type="ECO:0000313" key="12">
    <source>
        <dbReference type="Proteomes" id="UP000054144"/>
    </source>
</evidence>
<dbReference type="InterPro" id="IPR003140">
    <property type="entry name" value="PLipase/COase/thioEstase"/>
</dbReference>
<evidence type="ECO:0000256" key="8">
    <source>
        <dbReference type="ARBA" id="ARBA00031195"/>
    </source>
</evidence>
<protein>
    <recommendedName>
        <fullName evidence="3">Acyl-protein thioesterase 1</fullName>
        <ecNumber evidence="2">3.1.2.22</ecNumber>
    </recommendedName>
    <alternativeName>
        <fullName evidence="8">Palmitoyl-protein hydrolase</fullName>
    </alternativeName>
</protein>
<accession>A0A0D7AK99</accession>
<proteinExistence type="inferred from homology"/>
<keyword evidence="12" id="KW-1185">Reference proteome</keyword>
<dbReference type="EC" id="3.1.2.22" evidence="2"/>
<feature type="domain" description="Phospholipase/carboxylesterase/thioesterase" evidence="10">
    <location>
        <begin position="9"/>
        <end position="232"/>
    </location>
</feature>
<organism evidence="11 12">
    <name type="scientific">Fistulina hepatica ATCC 64428</name>
    <dbReference type="NCBI Taxonomy" id="1128425"/>
    <lineage>
        <taxon>Eukaryota</taxon>
        <taxon>Fungi</taxon>
        <taxon>Dikarya</taxon>
        <taxon>Basidiomycota</taxon>
        <taxon>Agaricomycotina</taxon>
        <taxon>Agaricomycetes</taxon>
        <taxon>Agaricomycetidae</taxon>
        <taxon>Agaricales</taxon>
        <taxon>Fistulinaceae</taxon>
        <taxon>Fistulina</taxon>
    </lineage>
</organism>
<dbReference type="SUPFAM" id="SSF53474">
    <property type="entry name" value="alpha/beta-Hydrolases"/>
    <property type="match status" value="1"/>
</dbReference>
<evidence type="ECO:0000256" key="3">
    <source>
        <dbReference type="ARBA" id="ARBA00014923"/>
    </source>
</evidence>
<reference evidence="11 12" key="1">
    <citation type="journal article" date="2015" name="Fungal Genet. Biol.">
        <title>Evolution of novel wood decay mechanisms in Agaricales revealed by the genome sequences of Fistulina hepatica and Cylindrobasidium torrendii.</title>
        <authorList>
            <person name="Floudas D."/>
            <person name="Held B.W."/>
            <person name="Riley R."/>
            <person name="Nagy L.G."/>
            <person name="Koehler G."/>
            <person name="Ransdell A.S."/>
            <person name="Younus H."/>
            <person name="Chow J."/>
            <person name="Chiniquy J."/>
            <person name="Lipzen A."/>
            <person name="Tritt A."/>
            <person name="Sun H."/>
            <person name="Haridas S."/>
            <person name="LaButti K."/>
            <person name="Ohm R.A."/>
            <person name="Kues U."/>
            <person name="Blanchette R.A."/>
            <person name="Grigoriev I.V."/>
            <person name="Minto R.E."/>
            <person name="Hibbett D.S."/>
        </authorList>
    </citation>
    <scope>NUCLEOTIDE SEQUENCE [LARGE SCALE GENOMIC DNA]</scope>
    <source>
        <strain evidence="11 12">ATCC 64428</strain>
    </source>
</reference>
<evidence type="ECO:0000256" key="5">
    <source>
        <dbReference type="ARBA" id="ARBA00022801"/>
    </source>
</evidence>
<evidence type="ECO:0000256" key="4">
    <source>
        <dbReference type="ARBA" id="ARBA00022487"/>
    </source>
</evidence>
<keyword evidence="5" id="KW-0378">Hydrolase</keyword>
<dbReference type="Gene3D" id="3.40.50.1820">
    <property type="entry name" value="alpha/beta hydrolase"/>
    <property type="match status" value="1"/>
</dbReference>
<dbReference type="InterPro" id="IPR050565">
    <property type="entry name" value="LYPA1-2/EST-like"/>
</dbReference>
<comment type="catalytic activity">
    <reaction evidence="9">
        <text>S-hexadecanoyl-L-cysteinyl-[protein] + H2O = L-cysteinyl-[protein] + hexadecanoate + H(+)</text>
        <dbReference type="Rhea" id="RHEA:19233"/>
        <dbReference type="Rhea" id="RHEA-COMP:10131"/>
        <dbReference type="Rhea" id="RHEA-COMP:11032"/>
        <dbReference type="ChEBI" id="CHEBI:7896"/>
        <dbReference type="ChEBI" id="CHEBI:15377"/>
        <dbReference type="ChEBI" id="CHEBI:15378"/>
        <dbReference type="ChEBI" id="CHEBI:29950"/>
        <dbReference type="ChEBI" id="CHEBI:74151"/>
        <dbReference type="EC" id="3.1.2.22"/>
    </reaction>
</comment>
<dbReference type="EMBL" id="KN881644">
    <property type="protein sequence ID" value="KIY52280.1"/>
    <property type="molecule type" value="Genomic_DNA"/>
</dbReference>
<comment type="function">
    <text evidence="7">Hydrolyzes fatty acids from S-acylated cysteine residues in proteins with a strong preference for palmitoylated G-alpha proteins over other acyl substrates. Mediates the deacylation of G-alpha proteins such as GPA1 in vivo, but has weak or no activity toward palmitoylated Ras proteins. Has weak lysophospholipase activity in vitro; however such activity may not exist in vivo.</text>
</comment>
<dbReference type="GO" id="GO:0052689">
    <property type="term" value="F:carboxylic ester hydrolase activity"/>
    <property type="evidence" value="ECO:0007669"/>
    <property type="project" value="UniProtKB-KW"/>
</dbReference>
<name>A0A0D7AK99_9AGAR</name>
<evidence type="ECO:0000256" key="7">
    <source>
        <dbReference type="ARBA" id="ARBA00029392"/>
    </source>
</evidence>
<keyword evidence="6" id="KW-0443">Lipid metabolism</keyword>
<dbReference type="GO" id="GO:0005737">
    <property type="term" value="C:cytoplasm"/>
    <property type="evidence" value="ECO:0007669"/>
    <property type="project" value="TreeGrafter"/>
</dbReference>
<gene>
    <name evidence="11" type="ORF">FISHEDRAFT_35567</name>
</gene>
<keyword evidence="6" id="KW-0276">Fatty acid metabolism</keyword>
<sequence>MSVALERIVVPASVAHTATVIFVHGLGDTGSGWKPVADAFKNDAQLRHVKWVLPHSPTMRVTANNGVEMPSWFNILAFGFTEAEDEKGMLKSSALIKELLDAEISAGIPADRIVLGGFSQGGSMSLLTGLSYDKTLAGLVVLSGWLPLQHRLKQLATPGLAERLPVFMGHGSTDPLVKIEMNTATVDYLTKELNMPKATSSEGKPTGLELHVYENMWHVASPQELEDLKSWLIRAIPPQNNEK</sequence>
<evidence type="ECO:0000256" key="6">
    <source>
        <dbReference type="ARBA" id="ARBA00022832"/>
    </source>
</evidence>
<dbReference type="OrthoDB" id="2418081at2759"/>
<comment type="similarity">
    <text evidence="1">Belongs to the AB hydrolase superfamily. AB hydrolase 2 family.</text>
</comment>
<dbReference type="PANTHER" id="PTHR10655:SF17">
    <property type="entry name" value="LYSOPHOSPHOLIPASE-LIKE PROTEIN 1"/>
    <property type="match status" value="1"/>
</dbReference>
<evidence type="ECO:0000256" key="2">
    <source>
        <dbReference type="ARBA" id="ARBA00012423"/>
    </source>
</evidence>
<dbReference type="InterPro" id="IPR029058">
    <property type="entry name" value="AB_hydrolase_fold"/>
</dbReference>